<dbReference type="Pfam" id="PF00067">
    <property type="entry name" value="p450"/>
    <property type="match status" value="1"/>
</dbReference>
<evidence type="ECO:0000256" key="8">
    <source>
        <dbReference type="RuleBase" id="RU000461"/>
    </source>
</evidence>
<evidence type="ECO:0000256" key="1">
    <source>
        <dbReference type="ARBA" id="ARBA00001971"/>
    </source>
</evidence>
<dbReference type="InterPro" id="IPR036396">
    <property type="entry name" value="Cyt_P450_sf"/>
</dbReference>
<evidence type="ECO:0000256" key="7">
    <source>
        <dbReference type="PIRSR" id="PIRSR602403-1"/>
    </source>
</evidence>
<keyword evidence="11" id="KW-1185">Reference proteome</keyword>
<keyword evidence="9" id="KW-0472">Membrane</keyword>
<dbReference type="SUPFAM" id="SSF48264">
    <property type="entry name" value="Cytochrome P450"/>
    <property type="match status" value="1"/>
</dbReference>
<evidence type="ECO:0000313" key="10">
    <source>
        <dbReference type="EMBL" id="KAK4184221.1"/>
    </source>
</evidence>
<dbReference type="InterPro" id="IPR002403">
    <property type="entry name" value="Cyt_P450_E_grp-IV"/>
</dbReference>
<organism evidence="10 11">
    <name type="scientific">Podospora australis</name>
    <dbReference type="NCBI Taxonomy" id="1536484"/>
    <lineage>
        <taxon>Eukaryota</taxon>
        <taxon>Fungi</taxon>
        <taxon>Dikarya</taxon>
        <taxon>Ascomycota</taxon>
        <taxon>Pezizomycotina</taxon>
        <taxon>Sordariomycetes</taxon>
        <taxon>Sordariomycetidae</taxon>
        <taxon>Sordariales</taxon>
        <taxon>Podosporaceae</taxon>
        <taxon>Podospora</taxon>
    </lineage>
</organism>
<dbReference type="EMBL" id="MU864499">
    <property type="protein sequence ID" value="KAK4184221.1"/>
    <property type="molecule type" value="Genomic_DNA"/>
</dbReference>
<keyword evidence="6 8" id="KW-0503">Monooxygenase</keyword>
<keyword evidence="7 8" id="KW-0349">Heme</keyword>
<comment type="similarity">
    <text evidence="2 8">Belongs to the cytochrome P450 family.</text>
</comment>
<dbReference type="AlphaFoldDB" id="A0AAN7AD57"/>
<keyword evidence="3 7" id="KW-0479">Metal-binding</keyword>
<dbReference type="GO" id="GO:0020037">
    <property type="term" value="F:heme binding"/>
    <property type="evidence" value="ECO:0007669"/>
    <property type="project" value="InterPro"/>
</dbReference>
<dbReference type="GO" id="GO:0005506">
    <property type="term" value="F:iron ion binding"/>
    <property type="evidence" value="ECO:0007669"/>
    <property type="project" value="InterPro"/>
</dbReference>
<reference evidence="10" key="1">
    <citation type="journal article" date="2023" name="Mol. Phylogenet. Evol.">
        <title>Genome-scale phylogeny and comparative genomics of the fungal order Sordariales.</title>
        <authorList>
            <person name="Hensen N."/>
            <person name="Bonometti L."/>
            <person name="Westerberg I."/>
            <person name="Brannstrom I.O."/>
            <person name="Guillou S."/>
            <person name="Cros-Aarteil S."/>
            <person name="Calhoun S."/>
            <person name="Haridas S."/>
            <person name="Kuo A."/>
            <person name="Mondo S."/>
            <person name="Pangilinan J."/>
            <person name="Riley R."/>
            <person name="LaButti K."/>
            <person name="Andreopoulos B."/>
            <person name="Lipzen A."/>
            <person name="Chen C."/>
            <person name="Yan M."/>
            <person name="Daum C."/>
            <person name="Ng V."/>
            <person name="Clum A."/>
            <person name="Steindorff A."/>
            <person name="Ohm R.A."/>
            <person name="Martin F."/>
            <person name="Silar P."/>
            <person name="Natvig D.O."/>
            <person name="Lalanne C."/>
            <person name="Gautier V."/>
            <person name="Ament-Velasquez S.L."/>
            <person name="Kruys A."/>
            <person name="Hutchinson M.I."/>
            <person name="Powell A.J."/>
            <person name="Barry K."/>
            <person name="Miller A.N."/>
            <person name="Grigoriev I.V."/>
            <person name="Debuchy R."/>
            <person name="Gladieux P."/>
            <person name="Hiltunen Thoren M."/>
            <person name="Johannesson H."/>
        </authorList>
    </citation>
    <scope>NUCLEOTIDE SEQUENCE</scope>
    <source>
        <strain evidence="10">PSN309</strain>
    </source>
</reference>
<accession>A0AAN7AD57</accession>
<evidence type="ECO:0000256" key="3">
    <source>
        <dbReference type="ARBA" id="ARBA00022723"/>
    </source>
</evidence>
<evidence type="ECO:0000256" key="9">
    <source>
        <dbReference type="SAM" id="Phobius"/>
    </source>
</evidence>
<evidence type="ECO:0000313" key="11">
    <source>
        <dbReference type="Proteomes" id="UP001302126"/>
    </source>
</evidence>
<dbReference type="GO" id="GO:0004497">
    <property type="term" value="F:monooxygenase activity"/>
    <property type="evidence" value="ECO:0007669"/>
    <property type="project" value="UniProtKB-KW"/>
</dbReference>
<keyword evidence="9" id="KW-0812">Transmembrane</keyword>
<comment type="cofactor">
    <cofactor evidence="1 7">
        <name>heme</name>
        <dbReference type="ChEBI" id="CHEBI:30413"/>
    </cofactor>
</comment>
<evidence type="ECO:0000256" key="6">
    <source>
        <dbReference type="ARBA" id="ARBA00023033"/>
    </source>
</evidence>
<sequence>MAVITADIVQTLGNKLPLLLPTIAVLLAVFLGQRLLQQNPLANVPVALEDLAGDEKRRQAYITHAKDVYLDGYKKFKDRVFRIITTNKYTVIVVPPKYLNEIKQLPDDVVSFDGAIEQTMHAKYTKLEVGHKLIPHVVKSNLTPSLVRLNPTIAEEVLESFRRELPECNDWTSVNINYKLLRIVALVSGRIFIGTELSRSDEYIDMAINYTVELMEARRAVDEIKPWLRPFLANRLPEVKKLDQRLKEADRLIKPVVAERRNRTENKPDDVMQWLLDGQAKYGAYTTETLARIQLGISFAAIHTTTLTSTNVFYNLAAYPQYLPILREEICNVLAEHKTYTSVALQSMKRLDSFIKETMRLDPAGATSMQRQVNKPFTLSNGQYIPAGVIIEIPAHAVSRDPEVFEDPEEFKPWRFYDMRQQAREAGEAEQAAQHQFVSVNPSVLTFGYGRHACPGRFFAANEIKMIVANVLLMYDIKLPEGQEGRYPNLEFGVSSVPDPTKELLFKRAVA</sequence>
<dbReference type="InterPro" id="IPR001128">
    <property type="entry name" value="Cyt_P450"/>
</dbReference>
<proteinExistence type="inferred from homology"/>
<name>A0AAN7AD57_9PEZI</name>
<dbReference type="PANTHER" id="PTHR46206">
    <property type="entry name" value="CYTOCHROME P450"/>
    <property type="match status" value="1"/>
</dbReference>
<dbReference type="InterPro" id="IPR017972">
    <property type="entry name" value="Cyt_P450_CS"/>
</dbReference>
<evidence type="ECO:0000256" key="5">
    <source>
        <dbReference type="ARBA" id="ARBA00023004"/>
    </source>
</evidence>
<feature type="transmembrane region" description="Helical" evidence="9">
    <location>
        <begin position="18"/>
        <end position="36"/>
    </location>
</feature>
<keyword evidence="5 7" id="KW-0408">Iron</keyword>
<keyword evidence="4 8" id="KW-0560">Oxidoreductase</keyword>
<dbReference type="PANTHER" id="PTHR46206:SF7">
    <property type="entry name" value="P450, PUTATIVE (EUROFUNG)-RELATED"/>
    <property type="match status" value="1"/>
</dbReference>
<gene>
    <name evidence="10" type="ORF">QBC35DRAFT_65238</name>
</gene>
<keyword evidence="9" id="KW-1133">Transmembrane helix</keyword>
<dbReference type="GO" id="GO:0016705">
    <property type="term" value="F:oxidoreductase activity, acting on paired donors, with incorporation or reduction of molecular oxygen"/>
    <property type="evidence" value="ECO:0007669"/>
    <property type="project" value="InterPro"/>
</dbReference>
<dbReference type="PRINTS" id="PR00465">
    <property type="entry name" value="EP450IV"/>
</dbReference>
<dbReference type="Proteomes" id="UP001302126">
    <property type="component" value="Unassembled WGS sequence"/>
</dbReference>
<comment type="caution">
    <text evidence="10">The sequence shown here is derived from an EMBL/GenBank/DDBJ whole genome shotgun (WGS) entry which is preliminary data.</text>
</comment>
<dbReference type="PROSITE" id="PS00086">
    <property type="entry name" value="CYTOCHROME_P450"/>
    <property type="match status" value="1"/>
</dbReference>
<reference evidence="10" key="2">
    <citation type="submission" date="2023-05" db="EMBL/GenBank/DDBJ databases">
        <authorList>
            <consortium name="Lawrence Berkeley National Laboratory"/>
            <person name="Steindorff A."/>
            <person name="Hensen N."/>
            <person name="Bonometti L."/>
            <person name="Westerberg I."/>
            <person name="Brannstrom I.O."/>
            <person name="Guillou S."/>
            <person name="Cros-Aarteil S."/>
            <person name="Calhoun S."/>
            <person name="Haridas S."/>
            <person name="Kuo A."/>
            <person name="Mondo S."/>
            <person name="Pangilinan J."/>
            <person name="Riley R."/>
            <person name="Labutti K."/>
            <person name="Andreopoulos B."/>
            <person name="Lipzen A."/>
            <person name="Chen C."/>
            <person name="Yanf M."/>
            <person name="Daum C."/>
            <person name="Ng V."/>
            <person name="Clum A."/>
            <person name="Ohm R."/>
            <person name="Martin F."/>
            <person name="Silar P."/>
            <person name="Natvig D."/>
            <person name="Lalanne C."/>
            <person name="Gautier V."/>
            <person name="Ament-Velasquez S.L."/>
            <person name="Kruys A."/>
            <person name="Hutchinson M.I."/>
            <person name="Powell A.J."/>
            <person name="Barry K."/>
            <person name="Miller A.N."/>
            <person name="Grigoriev I.V."/>
            <person name="Debuchy R."/>
            <person name="Gladieux P."/>
            <person name="Thoren M.H."/>
            <person name="Johannesson H."/>
        </authorList>
    </citation>
    <scope>NUCLEOTIDE SEQUENCE</scope>
    <source>
        <strain evidence="10">PSN309</strain>
    </source>
</reference>
<protein>
    <submittedName>
        <fullName evidence="10">Cytochrome P450 E-class, group IV</fullName>
    </submittedName>
</protein>
<feature type="binding site" description="axial binding residue" evidence="7">
    <location>
        <position position="454"/>
    </location>
    <ligand>
        <name>heme</name>
        <dbReference type="ChEBI" id="CHEBI:30413"/>
    </ligand>
    <ligandPart>
        <name>Fe</name>
        <dbReference type="ChEBI" id="CHEBI:18248"/>
    </ligandPart>
</feature>
<evidence type="ECO:0000256" key="4">
    <source>
        <dbReference type="ARBA" id="ARBA00023002"/>
    </source>
</evidence>
<dbReference type="CDD" id="cd11041">
    <property type="entry name" value="CYP503A1-like"/>
    <property type="match status" value="1"/>
</dbReference>
<evidence type="ECO:0000256" key="2">
    <source>
        <dbReference type="ARBA" id="ARBA00010617"/>
    </source>
</evidence>
<dbReference type="Gene3D" id="1.10.630.10">
    <property type="entry name" value="Cytochrome P450"/>
    <property type="match status" value="1"/>
</dbReference>